<comment type="caution">
    <text evidence="2">The sequence shown here is derived from an EMBL/GenBank/DDBJ whole genome shotgun (WGS) entry which is preliminary data.</text>
</comment>
<protein>
    <submittedName>
        <fullName evidence="2">Uncharacterized protein</fullName>
    </submittedName>
</protein>
<dbReference type="OrthoDB" id="166585at2759"/>
<name>A0A9P8BSR8_9FUNG</name>
<dbReference type="EMBL" id="JAHRHY010000008">
    <property type="protein sequence ID" value="KAG9067434.1"/>
    <property type="molecule type" value="Genomic_DNA"/>
</dbReference>
<feature type="compositionally biased region" description="Polar residues" evidence="1">
    <location>
        <begin position="893"/>
        <end position="915"/>
    </location>
</feature>
<feature type="region of interest" description="Disordered" evidence="1">
    <location>
        <begin position="514"/>
        <end position="676"/>
    </location>
</feature>
<feature type="region of interest" description="Disordered" evidence="1">
    <location>
        <begin position="893"/>
        <end position="946"/>
    </location>
</feature>
<feature type="region of interest" description="Disordered" evidence="1">
    <location>
        <begin position="471"/>
        <end position="500"/>
    </location>
</feature>
<feature type="region of interest" description="Disordered" evidence="1">
    <location>
        <begin position="332"/>
        <end position="440"/>
    </location>
</feature>
<proteinExistence type="predicted"/>
<feature type="compositionally biased region" description="Polar residues" evidence="1">
    <location>
        <begin position="369"/>
        <end position="382"/>
    </location>
</feature>
<feature type="compositionally biased region" description="Polar residues" evidence="1">
    <location>
        <begin position="390"/>
        <end position="400"/>
    </location>
</feature>
<accession>A0A9P8BSR8</accession>
<feature type="compositionally biased region" description="Polar residues" evidence="1">
    <location>
        <begin position="565"/>
        <end position="589"/>
    </location>
</feature>
<evidence type="ECO:0000256" key="1">
    <source>
        <dbReference type="SAM" id="MobiDB-lite"/>
    </source>
</evidence>
<dbReference type="Proteomes" id="UP000707451">
    <property type="component" value="Unassembled WGS sequence"/>
</dbReference>
<reference evidence="2" key="1">
    <citation type="submission" date="2021-06" db="EMBL/GenBank/DDBJ databases">
        <title>Genome Sequence of Mortierella hyaline Strain SCG-10, a Cold-Adapted, Nitrate-Reducing Fungus Isolated from Soil in Minnesota, USA.</title>
        <authorList>
            <person name="Aldossari N."/>
        </authorList>
    </citation>
    <scope>NUCLEOTIDE SEQUENCE</scope>
    <source>
        <strain evidence="2">SCG-10</strain>
    </source>
</reference>
<feature type="compositionally biased region" description="Polar residues" evidence="1">
    <location>
        <begin position="1163"/>
        <end position="1221"/>
    </location>
</feature>
<feature type="compositionally biased region" description="Low complexity" evidence="1">
    <location>
        <begin position="1134"/>
        <end position="1152"/>
    </location>
</feature>
<sequence length="1307" mass="139415">MATIWHPLPGRLQSVSVANKDNIWGVTLDLQLCKLNSKTQQWQLVSVTSGSINRARPTFSSAQSLQSVVSHSSFSAAKKFSSYLPSLGSFTSSAPSTPTVGAIATISPTTTTTTTSKTAAAQLKNNGGTPRSPAMTRANTSASLLGADTGEDTVVQVSAASDGTVVRLDRSLKAWYMIAPQNDHVDYEKDVIWIDLGHFWKCVSVASISQIWGLSDYGDIYYGTSDRFVLLEHAITSGAGYNKPTFTHISVGHDNVVLATDAHSGTVFRDFIVGVAKDGRVYRYSRSVWTPLGGGAKLNNVGVGIDGYVLGVDRDGDLFGCQLESTAVVIPPLDRPSSRERTYKAVKDDEPLTPSSPQAPNGPSLFNAPRQQSMSRKPTSSPRELFEMAASTSAARNNRFTAGELRVDTSRNTRTSSPLRESGGAGGAAGPGGSSWAAASSPRTYYHSKAAPSLDRTDSQMSKRSYASDIAISGTPTGLDLSQPTTPVSPQVPGSDLSSSSVEQTPVQKAAAVIPVSTPSSHGRASPLRIQTKGGESYFTSQPITTFGPSSNLSPLTSFPLDGNPYTTGSKPSSDNSAVQTPITPHSDNSNNFILSASSKSSSGSASNKNLIPAGQQNANPQKDTVEEEESHSSIIDGATPPSSSSLISPSVSPSDRVPCVPATGPVPEAQGHQRQPVLEEGERRLEQHFQQPDEGAYVEYVHGSAPLPNATIESVEMAMAGIHEPRDIHSIFDPPHDPLPSASAAAVGTATGIDSRQPLRSPLPLPPPPQPAVIDAVMPSNPLQQRMELDRLLSNSDKSEWIENGAHPAGRPGQTGDNNYNNDEMNDGVNIAELEGQKNNDDEHVWYGDTAVVQPNLDQDKRNSSMAFSHLEQPTPTVLSTITKTSAAITGPFQAQSSRTISPFSTQGQQQRQPPSLEYNQSTPPFSSNSNSYYNDTNNSGQPRTAAFHPLDIRLEPSEPPSSSAAPLSSSAAPLSVFHQQQQEENHYLEPPYPYQDRLSQHRPSDCSEVLMLQQQEFLRLTRLRSQPSSVVTANDPALGAFSEKTEVLRDYPLSDKTEIDSINSTSQRPDNNETMLRKLREKITSPPGEAGPSKRLSVFIPPNSLPPEFDEILRKRESPKINRATNNIPNTSAGSSGRNSRSSSSRGNANMNYAIPDESSHPSYSSTHLQNYVNTTMPHPHQHPQSGRSSVQSINLSPISPTHLTNPTNSMTGVYNFNTSHRSSSGSGAGRSPYGHGNAHGGGGSGNNSRTTTTVGSGVAPSASSGGITGEDAQGRWVGSPTGTDNRVSTYGTADIHKSRCCIIQ</sequence>
<organism evidence="2 3">
    <name type="scientific">Linnemannia hyalina</name>
    <dbReference type="NCBI Taxonomy" id="64524"/>
    <lineage>
        <taxon>Eukaryota</taxon>
        <taxon>Fungi</taxon>
        <taxon>Fungi incertae sedis</taxon>
        <taxon>Mucoromycota</taxon>
        <taxon>Mortierellomycotina</taxon>
        <taxon>Mortierellomycetes</taxon>
        <taxon>Mortierellales</taxon>
        <taxon>Mortierellaceae</taxon>
        <taxon>Linnemannia</taxon>
    </lineage>
</organism>
<feature type="compositionally biased region" description="Basic and acidic residues" evidence="1">
    <location>
        <begin position="336"/>
        <end position="350"/>
    </location>
</feature>
<feature type="compositionally biased region" description="Low complexity" evidence="1">
    <location>
        <begin position="1222"/>
        <end position="1239"/>
    </location>
</feature>
<feature type="compositionally biased region" description="Low complexity" evidence="1">
    <location>
        <begin position="1249"/>
        <end position="1268"/>
    </location>
</feature>
<feature type="region of interest" description="Disordered" evidence="1">
    <location>
        <begin position="1119"/>
        <end position="1290"/>
    </location>
</feature>
<feature type="compositionally biased region" description="Low complexity" evidence="1">
    <location>
        <begin position="641"/>
        <end position="655"/>
    </location>
</feature>
<evidence type="ECO:0000313" key="3">
    <source>
        <dbReference type="Proteomes" id="UP000707451"/>
    </source>
</evidence>
<keyword evidence="3" id="KW-1185">Reference proteome</keyword>
<gene>
    <name evidence="2" type="ORF">KI688_012217</name>
</gene>
<feature type="compositionally biased region" description="Low complexity" evidence="1">
    <location>
        <begin position="590"/>
        <end position="612"/>
    </location>
</feature>
<feature type="compositionally biased region" description="Polar residues" evidence="1">
    <location>
        <begin position="538"/>
        <end position="557"/>
    </location>
</feature>
<feature type="compositionally biased region" description="Gly residues" evidence="1">
    <location>
        <begin position="423"/>
        <end position="433"/>
    </location>
</feature>
<feature type="region of interest" description="Disordered" evidence="1">
    <location>
        <begin position="1085"/>
        <end position="1107"/>
    </location>
</feature>
<evidence type="ECO:0000313" key="2">
    <source>
        <dbReference type="EMBL" id="KAG9067434.1"/>
    </source>
</evidence>
<feature type="compositionally biased region" description="Polar residues" evidence="1">
    <location>
        <begin position="474"/>
        <end position="489"/>
    </location>
</feature>
<feature type="compositionally biased region" description="Low complexity" evidence="1">
    <location>
        <begin position="921"/>
        <end position="941"/>
    </location>
</feature>